<dbReference type="EMBL" id="JANIIK010000110">
    <property type="protein sequence ID" value="KAJ3596103.1"/>
    <property type="molecule type" value="Genomic_DNA"/>
</dbReference>
<evidence type="ECO:0000313" key="1">
    <source>
        <dbReference type="EMBL" id="KAJ3596103.1"/>
    </source>
</evidence>
<sequence length="120" mass="13091">MRPEEESVSGVVVHMCLSDDCHHGNLLMFAKFAKLDIPDPTLLPGLSADTQGSTLSDKHVPLARWTSSGWQLNGIIDEVTGTARQSKQKTAAQEPKHSCRCYPPVLPAGYLIGPQPERQV</sequence>
<gene>
    <name evidence="1" type="ORF">NHX12_002512</name>
</gene>
<reference evidence="1" key="1">
    <citation type="submission" date="2022-07" db="EMBL/GenBank/DDBJ databases">
        <title>Chromosome-level genome of Muraenolepis orangiensis.</title>
        <authorList>
            <person name="Kim J."/>
        </authorList>
    </citation>
    <scope>NUCLEOTIDE SEQUENCE</scope>
    <source>
        <strain evidence="1">KU_S4_2022</strain>
        <tissue evidence="1">Muscle</tissue>
    </source>
</reference>
<keyword evidence="2" id="KW-1185">Reference proteome</keyword>
<name>A0A9Q0DYZ4_9TELE</name>
<evidence type="ECO:0000313" key="2">
    <source>
        <dbReference type="Proteomes" id="UP001148018"/>
    </source>
</evidence>
<protein>
    <submittedName>
        <fullName evidence="1">Uncharacterized protein</fullName>
    </submittedName>
</protein>
<proteinExistence type="predicted"/>
<comment type="caution">
    <text evidence="1">The sequence shown here is derived from an EMBL/GenBank/DDBJ whole genome shotgun (WGS) entry which is preliminary data.</text>
</comment>
<accession>A0A9Q0DYZ4</accession>
<dbReference type="AlphaFoldDB" id="A0A9Q0DYZ4"/>
<organism evidence="1 2">
    <name type="scientific">Muraenolepis orangiensis</name>
    <name type="common">Patagonian moray cod</name>
    <dbReference type="NCBI Taxonomy" id="630683"/>
    <lineage>
        <taxon>Eukaryota</taxon>
        <taxon>Metazoa</taxon>
        <taxon>Chordata</taxon>
        <taxon>Craniata</taxon>
        <taxon>Vertebrata</taxon>
        <taxon>Euteleostomi</taxon>
        <taxon>Actinopterygii</taxon>
        <taxon>Neopterygii</taxon>
        <taxon>Teleostei</taxon>
        <taxon>Neoteleostei</taxon>
        <taxon>Acanthomorphata</taxon>
        <taxon>Zeiogadaria</taxon>
        <taxon>Gadariae</taxon>
        <taxon>Gadiformes</taxon>
        <taxon>Muraenolepidoidei</taxon>
        <taxon>Muraenolepididae</taxon>
        <taxon>Muraenolepis</taxon>
    </lineage>
</organism>
<dbReference type="Proteomes" id="UP001148018">
    <property type="component" value="Unassembled WGS sequence"/>
</dbReference>